<organism evidence="15">
    <name type="scientific">Clostridioides difficile</name>
    <name type="common">Peptoclostridium difficile</name>
    <dbReference type="NCBI Taxonomy" id="1496"/>
    <lineage>
        <taxon>Bacteria</taxon>
        <taxon>Bacillati</taxon>
        <taxon>Bacillota</taxon>
        <taxon>Clostridia</taxon>
        <taxon>Peptostreptococcales</taxon>
        <taxon>Peptostreptococcaceae</taxon>
        <taxon>Clostridioides</taxon>
    </lineage>
</organism>
<feature type="compositionally biased region" description="Low complexity" evidence="10">
    <location>
        <begin position="323"/>
        <end position="335"/>
    </location>
</feature>
<dbReference type="InterPro" id="IPR045851">
    <property type="entry name" value="AMP-bd_C_sf"/>
</dbReference>
<dbReference type="InterPro" id="IPR013556">
    <property type="entry name" value="Flag_M-ring_C"/>
</dbReference>
<evidence type="ECO:0000256" key="1">
    <source>
        <dbReference type="ARBA" id="ARBA00004117"/>
    </source>
</evidence>
<evidence type="ECO:0000256" key="3">
    <source>
        <dbReference type="ARBA" id="ARBA00007971"/>
    </source>
</evidence>
<feature type="compositionally biased region" description="Low complexity" evidence="10">
    <location>
        <begin position="307"/>
        <end position="316"/>
    </location>
</feature>
<evidence type="ECO:0000256" key="5">
    <source>
        <dbReference type="ARBA" id="ARBA00022692"/>
    </source>
</evidence>
<dbReference type="EMBL" id="LK932861">
    <property type="protein sequence ID" value="CDS98937.1"/>
    <property type="molecule type" value="Genomic_DNA"/>
</dbReference>
<evidence type="ECO:0000256" key="9">
    <source>
        <dbReference type="PIRNR" id="PIRNR004862"/>
    </source>
</evidence>
<dbReference type="Pfam" id="PF08345">
    <property type="entry name" value="YscJ_FliF_C"/>
    <property type="match status" value="1"/>
</dbReference>
<keyword evidence="5 11" id="KW-0812">Transmembrane</keyword>
<reference evidence="15" key="1">
    <citation type="submission" date="2014-07" db="EMBL/GenBank/DDBJ databases">
        <authorList>
            <person name="Monot Marc"/>
        </authorList>
    </citation>
    <scope>NUCLEOTIDE SEQUENCE</scope>
    <source>
        <strain evidence="16">7032989</strain>
        <strain evidence="15">7032994</strain>
    </source>
</reference>
<evidence type="ECO:0000313" key="14">
    <source>
        <dbReference type="EMBL" id="CDS83208.1"/>
    </source>
</evidence>
<dbReference type="InterPro" id="IPR043427">
    <property type="entry name" value="YscJ/FliF"/>
</dbReference>
<dbReference type="EMBL" id="LK932465">
    <property type="protein sequence ID" value="CDS83208.1"/>
    <property type="molecule type" value="Genomic_DNA"/>
</dbReference>
<sequence length="516" mass="56355">MITSFKNKIKEQVAKSRTKISSLKKGTKIALGIGVIAICLALVFTAISASKNKYAVLFSELDAQDAADISAELESKKIDTKVKGSTIYVPRTEVDKLRLELAPSLTGGSKGFALMDDSSSIGLTDEEFQIKKQRMIQGEIEKTIKSFPQVEDTRVHITFGESSVFEKEAVPGSAAVYLMLKPGTTLEKNQIKSVMALISGSVTNIPEKNVQVIDNKMNLLSEGILEDENVDENNQPINSGISVDKNKASEQALNKQLEKSILEMLEPIFGKGKVKATVNADLSFDTAEKTEIKIDPDKVAIKETRSKNSSKSAANNVQGVDANMNNQGNNNGTNTEDSLDESFEYETGKIETHTIVAPGELNRLTASVAIDGKIAKGVQADVEDIVNNAIGMDGARGDTLSVVSMVFDPEGKKEAKQELEEIKKEGFKKNIIKAVIGVVAVIAVGAIGYLIYKKRSEREDMDYEDEDYISKSDSVDKKDNPLLGDDPELTLEEAVKMYAEEKPDQVTEIIKTWLNE</sequence>
<feature type="transmembrane region" description="Helical" evidence="11">
    <location>
        <begin position="29"/>
        <end position="49"/>
    </location>
</feature>
<dbReference type="InterPro" id="IPR006182">
    <property type="entry name" value="FliF_N_dom"/>
</dbReference>
<evidence type="ECO:0000313" key="15">
    <source>
        <dbReference type="EMBL" id="CDS83327.1"/>
    </source>
</evidence>
<evidence type="ECO:0000256" key="11">
    <source>
        <dbReference type="SAM" id="Phobius"/>
    </source>
</evidence>
<comment type="similarity">
    <text evidence="3 9">Belongs to the FliF family.</text>
</comment>
<dbReference type="AlphaFoldDB" id="A0A068ZY19"/>
<gene>
    <name evidence="14" type="primary">fliF</name>
    <name evidence="16" type="ORF">BN1095_210158</name>
    <name evidence="14" type="ORF">BN1096_160150</name>
    <name evidence="15" type="ORF">BN1097_140152</name>
</gene>
<evidence type="ECO:0000313" key="16">
    <source>
        <dbReference type="EMBL" id="CDS98937.1"/>
    </source>
</evidence>
<protein>
    <recommendedName>
        <fullName evidence="9">Flagellar M-ring protein</fullName>
    </recommendedName>
</protein>
<feature type="transmembrane region" description="Helical" evidence="11">
    <location>
        <begin position="431"/>
        <end position="452"/>
    </location>
</feature>
<comment type="subcellular location">
    <subcellularLocation>
        <location evidence="1 9">Bacterial flagellum basal body</location>
    </subcellularLocation>
    <subcellularLocation>
        <location evidence="2">Cell membrane</location>
        <topology evidence="2">Multi-pass membrane protein</topology>
    </subcellularLocation>
</comment>
<evidence type="ECO:0000259" key="12">
    <source>
        <dbReference type="Pfam" id="PF01514"/>
    </source>
</evidence>
<evidence type="ECO:0000256" key="7">
    <source>
        <dbReference type="ARBA" id="ARBA00023136"/>
    </source>
</evidence>
<accession>A0A068ZY19</accession>
<evidence type="ECO:0000256" key="4">
    <source>
        <dbReference type="ARBA" id="ARBA00022475"/>
    </source>
</evidence>
<proteinExistence type="inferred from homology"/>
<feature type="domain" description="Flagellar M-ring N-terminal" evidence="12">
    <location>
        <begin position="50"/>
        <end position="221"/>
    </location>
</feature>
<dbReference type="InterPro" id="IPR000067">
    <property type="entry name" value="FlgMring_FliF"/>
</dbReference>
<evidence type="ECO:0000256" key="8">
    <source>
        <dbReference type="ARBA" id="ARBA00023143"/>
    </source>
</evidence>
<dbReference type="GO" id="GO:0003774">
    <property type="term" value="F:cytoskeletal motor activity"/>
    <property type="evidence" value="ECO:0007669"/>
    <property type="project" value="InterPro"/>
</dbReference>
<dbReference type="GO" id="GO:0009431">
    <property type="term" value="C:bacterial-type flagellum basal body, MS ring"/>
    <property type="evidence" value="ECO:0007669"/>
    <property type="project" value="InterPro"/>
</dbReference>
<feature type="domain" description="Flagellar M-ring C-terminal" evidence="13">
    <location>
        <begin position="265"/>
        <end position="407"/>
    </location>
</feature>
<dbReference type="NCBIfam" id="TIGR00206">
    <property type="entry name" value="fliF"/>
    <property type="match status" value="1"/>
</dbReference>
<dbReference type="PIRSF" id="PIRSF004862">
    <property type="entry name" value="FliF"/>
    <property type="match status" value="1"/>
</dbReference>
<dbReference type="GO" id="GO:0071973">
    <property type="term" value="P:bacterial-type flagellum-dependent cell motility"/>
    <property type="evidence" value="ECO:0007669"/>
    <property type="project" value="InterPro"/>
</dbReference>
<comment type="function">
    <text evidence="9">The M ring may be actively involved in energy transduction.</text>
</comment>
<dbReference type="EMBL" id="LK932347">
    <property type="protein sequence ID" value="CDS83327.1"/>
    <property type="molecule type" value="Genomic_DNA"/>
</dbReference>
<keyword evidence="7 11" id="KW-0472">Membrane</keyword>
<keyword evidence="8 9" id="KW-0975">Bacterial flagellum</keyword>
<evidence type="ECO:0000259" key="13">
    <source>
        <dbReference type="Pfam" id="PF08345"/>
    </source>
</evidence>
<name>A0A068ZY19_CLODI</name>
<evidence type="ECO:0000256" key="10">
    <source>
        <dbReference type="SAM" id="MobiDB-lite"/>
    </source>
</evidence>
<dbReference type="GO" id="GO:0005886">
    <property type="term" value="C:plasma membrane"/>
    <property type="evidence" value="ECO:0007669"/>
    <property type="project" value="UniProtKB-SubCell"/>
</dbReference>
<dbReference type="RefSeq" id="WP_021366089.1">
    <property type="nucleotide sequence ID" value="NZ_BBYB01000122.1"/>
</dbReference>
<keyword evidence="15" id="KW-0969">Cilium</keyword>
<dbReference type="Gene3D" id="3.30.300.30">
    <property type="match status" value="1"/>
</dbReference>
<evidence type="ECO:0000256" key="2">
    <source>
        <dbReference type="ARBA" id="ARBA00004651"/>
    </source>
</evidence>
<dbReference type="PANTHER" id="PTHR30046">
    <property type="entry name" value="FLAGELLAR M-RING PROTEIN"/>
    <property type="match status" value="1"/>
</dbReference>
<keyword evidence="6 11" id="KW-1133">Transmembrane helix</keyword>
<dbReference type="Pfam" id="PF01514">
    <property type="entry name" value="YscJ_FliF"/>
    <property type="match status" value="1"/>
</dbReference>
<feature type="region of interest" description="Disordered" evidence="10">
    <location>
        <begin position="303"/>
        <end position="338"/>
    </location>
</feature>
<dbReference type="PRINTS" id="PR01009">
    <property type="entry name" value="FLGMRINGFLIF"/>
</dbReference>
<keyword evidence="4" id="KW-1003">Cell membrane</keyword>
<keyword evidence="15" id="KW-0282">Flagellum</keyword>
<evidence type="ECO:0000256" key="6">
    <source>
        <dbReference type="ARBA" id="ARBA00022989"/>
    </source>
</evidence>
<dbReference type="PANTHER" id="PTHR30046:SF0">
    <property type="entry name" value="FLAGELLAR M-RING PROTEIN"/>
    <property type="match status" value="1"/>
</dbReference>
<keyword evidence="15" id="KW-0966">Cell projection</keyword>